<keyword evidence="3 6" id="KW-0812">Transmembrane</keyword>
<gene>
    <name evidence="8" type="ORF">DNH61_24425</name>
</gene>
<evidence type="ECO:0000313" key="9">
    <source>
        <dbReference type="Proteomes" id="UP000249522"/>
    </source>
</evidence>
<protein>
    <submittedName>
        <fullName evidence="8">RDD family protein</fullName>
    </submittedName>
</protein>
<dbReference type="InterPro" id="IPR010432">
    <property type="entry name" value="RDD"/>
</dbReference>
<keyword evidence="9" id="KW-1185">Reference proteome</keyword>
<evidence type="ECO:0000259" key="7">
    <source>
        <dbReference type="Pfam" id="PF06271"/>
    </source>
</evidence>
<dbReference type="AlphaFoldDB" id="A0A2W1LFI4"/>
<dbReference type="Pfam" id="PF06271">
    <property type="entry name" value="RDD"/>
    <property type="match status" value="1"/>
</dbReference>
<dbReference type="OrthoDB" id="1787043at2"/>
<organism evidence="8 9">
    <name type="scientific">Paenibacillus sambharensis</name>
    <dbReference type="NCBI Taxonomy" id="1803190"/>
    <lineage>
        <taxon>Bacteria</taxon>
        <taxon>Bacillati</taxon>
        <taxon>Bacillota</taxon>
        <taxon>Bacilli</taxon>
        <taxon>Bacillales</taxon>
        <taxon>Paenibacillaceae</taxon>
        <taxon>Paenibacillus</taxon>
    </lineage>
</organism>
<dbReference type="InterPro" id="IPR051791">
    <property type="entry name" value="Pra-immunoreactive"/>
</dbReference>
<proteinExistence type="predicted"/>
<dbReference type="Proteomes" id="UP000249522">
    <property type="component" value="Unassembled WGS sequence"/>
</dbReference>
<dbReference type="PANTHER" id="PTHR36115:SF9">
    <property type="entry name" value="LMO1584 PROTEIN"/>
    <property type="match status" value="1"/>
</dbReference>
<keyword evidence="4 6" id="KW-1133">Transmembrane helix</keyword>
<keyword evidence="5 6" id="KW-0472">Membrane</keyword>
<evidence type="ECO:0000256" key="3">
    <source>
        <dbReference type="ARBA" id="ARBA00022692"/>
    </source>
</evidence>
<feature type="transmembrane region" description="Helical" evidence="6">
    <location>
        <begin position="47"/>
        <end position="66"/>
    </location>
</feature>
<evidence type="ECO:0000256" key="5">
    <source>
        <dbReference type="ARBA" id="ARBA00023136"/>
    </source>
</evidence>
<evidence type="ECO:0000256" key="4">
    <source>
        <dbReference type="ARBA" id="ARBA00022989"/>
    </source>
</evidence>
<evidence type="ECO:0000256" key="1">
    <source>
        <dbReference type="ARBA" id="ARBA00004651"/>
    </source>
</evidence>
<comment type="caution">
    <text evidence="8">The sequence shown here is derived from an EMBL/GenBank/DDBJ whole genome shotgun (WGS) entry which is preliminary data.</text>
</comment>
<comment type="subcellular location">
    <subcellularLocation>
        <location evidence="1">Cell membrane</location>
        <topology evidence="1">Multi-pass membrane protein</topology>
    </subcellularLocation>
</comment>
<dbReference type="PANTHER" id="PTHR36115">
    <property type="entry name" value="PROLINE-RICH ANTIGEN HOMOLOG-RELATED"/>
    <property type="match status" value="1"/>
</dbReference>
<dbReference type="RefSeq" id="WP_111149535.1">
    <property type="nucleotide sequence ID" value="NZ_QKRB01000058.1"/>
</dbReference>
<evidence type="ECO:0000313" key="8">
    <source>
        <dbReference type="EMBL" id="PZD93194.1"/>
    </source>
</evidence>
<feature type="transmembrane region" description="Helical" evidence="6">
    <location>
        <begin position="9"/>
        <end position="35"/>
    </location>
</feature>
<dbReference type="EMBL" id="QKRB01000058">
    <property type="protein sequence ID" value="PZD93194.1"/>
    <property type="molecule type" value="Genomic_DNA"/>
</dbReference>
<accession>A0A2W1LFI4</accession>
<feature type="domain" description="RDD" evidence="7">
    <location>
        <begin position="6"/>
        <end position="128"/>
    </location>
</feature>
<feature type="transmembrane region" description="Helical" evidence="6">
    <location>
        <begin position="92"/>
        <end position="115"/>
    </location>
</feature>
<sequence>MVEHEPAGFWIRLGATLLDGLIIGLPLALLGMMITGMPSEDEHLSDFLSFLYGLLTPILWGGYTVGKRICGIRITKTDGDPPGLGTMLMRNIVAGIVYGLTLGIGIIVSAIMVGVREDKRSLHDFIAGTEVIRD</sequence>
<keyword evidence="2" id="KW-1003">Cell membrane</keyword>
<reference evidence="8 9" key="1">
    <citation type="submission" date="2018-06" db="EMBL/GenBank/DDBJ databases">
        <title>Paenibacillus imtechensis sp. nov.</title>
        <authorList>
            <person name="Pinnaka A.K."/>
            <person name="Singh H."/>
            <person name="Kaur M."/>
        </authorList>
    </citation>
    <scope>NUCLEOTIDE SEQUENCE [LARGE SCALE GENOMIC DNA]</scope>
    <source>
        <strain evidence="8 9">SMB1</strain>
    </source>
</reference>
<evidence type="ECO:0000256" key="2">
    <source>
        <dbReference type="ARBA" id="ARBA00022475"/>
    </source>
</evidence>
<evidence type="ECO:0000256" key="6">
    <source>
        <dbReference type="SAM" id="Phobius"/>
    </source>
</evidence>
<dbReference type="GO" id="GO:0005886">
    <property type="term" value="C:plasma membrane"/>
    <property type="evidence" value="ECO:0007669"/>
    <property type="project" value="UniProtKB-SubCell"/>
</dbReference>
<name>A0A2W1LFI4_9BACL</name>